<dbReference type="EMBL" id="GL833122">
    <property type="protein sequence ID" value="EGB11256.1"/>
    <property type="molecule type" value="Genomic_DNA"/>
</dbReference>
<dbReference type="InterPro" id="IPR036743">
    <property type="entry name" value="ARPC5_sf"/>
</dbReference>
<comment type="subcellular location">
    <subcellularLocation>
        <location evidence="1">Cytoplasm</location>
        <location evidence="1">Cytoskeleton</location>
    </subcellularLocation>
</comment>
<dbReference type="GO" id="GO:0030833">
    <property type="term" value="P:regulation of actin filament polymerization"/>
    <property type="evidence" value="ECO:0007669"/>
    <property type="project" value="InterPro"/>
</dbReference>
<dbReference type="SUPFAM" id="SSF69103">
    <property type="entry name" value="Arp2/3 complex 16 kDa subunit ARPC5"/>
    <property type="match status" value="1"/>
</dbReference>
<keyword evidence="7" id="KW-1185">Reference proteome</keyword>
<organism evidence="7">
    <name type="scientific">Aureococcus anophagefferens</name>
    <name type="common">Harmful bloom alga</name>
    <dbReference type="NCBI Taxonomy" id="44056"/>
    <lineage>
        <taxon>Eukaryota</taxon>
        <taxon>Sar</taxon>
        <taxon>Stramenopiles</taxon>
        <taxon>Ochrophyta</taxon>
        <taxon>Pelagophyceae</taxon>
        <taxon>Pelagomonadales</taxon>
        <taxon>Pelagomonadaceae</taxon>
        <taxon>Aureococcus</taxon>
    </lineage>
</organism>
<evidence type="ECO:0000256" key="5">
    <source>
        <dbReference type="RuleBase" id="RU004301"/>
    </source>
</evidence>
<dbReference type="AlphaFoldDB" id="F0Y0P6"/>
<dbReference type="Pfam" id="PF04699">
    <property type="entry name" value="P16-Arc"/>
    <property type="match status" value="1"/>
</dbReference>
<dbReference type="eggNOG" id="KOG3380">
    <property type="taxonomic scope" value="Eukaryota"/>
</dbReference>
<sequence length="77" mass="8793">RARPQVFASIARIDDKQIDATVDKMEQEPADILLKYVYRGLEEPTDNNASLFKWQAKILDKFGIGSVVRVLTDRKTV</sequence>
<keyword evidence="4 5" id="KW-0206">Cytoskeleton</keyword>
<dbReference type="KEGG" id="aaf:AURANDRAFT_16575"/>
<evidence type="ECO:0000256" key="2">
    <source>
        <dbReference type="ARBA" id="ARBA00006084"/>
    </source>
</evidence>
<proteinExistence type="inferred from homology"/>
<feature type="non-terminal residue" evidence="6">
    <location>
        <position position="1"/>
    </location>
</feature>
<evidence type="ECO:0000256" key="3">
    <source>
        <dbReference type="ARBA" id="ARBA00022490"/>
    </source>
</evidence>
<dbReference type="GO" id="GO:0034314">
    <property type="term" value="P:Arp2/3 complex-mediated actin nucleation"/>
    <property type="evidence" value="ECO:0007669"/>
    <property type="project" value="InterPro"/>
</dbReference>
<dbReference type="InParanoid" id="F0Y0P6"/>
<dbReference type="RefSeq" id="XP_009033644.1">
    <property type="nucleotide sequence ID" value="XM_009035396.1"/>
</dbReference>
<evidence type="ECO:0000256" key="1">
    <source>
        <dbReference type="ARBA" id="ARBA00004245"/>
    </source>
</evidence>
<feature type="non-terminal residue" evidence="6">
    <location>
        <position position="77"/>
    </location>
</feature>
<evidence type="ECO:0000256" key="4">
    <source>
        <dbReference type="ARBA" id="ARBA00023212"/>
    </source>
</evidence>
<dbReference type="GeneID" id="20218686"/>
<dbReference type="Gene3D" id="1.25.40.190">
    <property type="entry name" value="Actin-related protein 2/3 complex subunit 5"/>
    <property type="match status" value="1"/>
</dbReference>
<dbReference type="Proteomes" id="UP000002729">
    <property type="component" value="Unassembled WGS sequence"/>
</dbReference>
<reference evidence="6 7" key="1">
    <citation type="journal article" date="2011" name="Proc. Natl. Acad. Sci. U.S.A.">
        <title>Niche of harmful alga Aureococcus anophagefferens revealed through ecogenomics.</title>
        <authorList>
            <person name="Gobler C.J."/>
            <person name="Berry D.L."/>
            <person name="Dyhrman S.T."/>
            <person name="Wilhelm S.W."/>
            <person name="Salamov A."/>
            <person name="Lobanov A.V."/>
            <person name="Zhang Y."/>
            <person name="Collier J.L."/>
            <person name="Wurch L.L."/>
            <person name="Kustka A.B."/>
            <person name="Dill B.D."/>
            <person name="Shah M."/>
            <person name="VerBerkmoes N.C."/>
            <person name="Kuo A."/>
            <person name="Terry A."/>
            <person name="Pangilinan J."/>
            <person name="Lindquist E.A."/>
            <person name="Lucas S."/>
            <person name="Paulsen I.T."/>
            <person name="Hattenrath-Lehmann T.K."/>
            <person name="Talmage S.C."/>
            <person name="Walker E.A."/>
            <person name="Koch F."/>
            <person name="Burson A.M."/>
            <person name="Marcoval M.A."/>
            <person name="Tang Y.Z."/>
            <person name="Lecleir G.R."/>
            <person name="Coyne K.J."/>
            <person name="Berg G.M."/>
            <person name="Bertrand E.M."/>
            <person name="Saito M.A."/>
            <person name="Gladyshev V.N."/>
            <person name="Grigoriev I.V."/>
        </authorList>
    </citation>
    <scope>NUCLEOTIDE SEQUENCE [LARGE SCALE GENOMIC DNA]</scope>
    <source>
        <strain evidence="7">CCMP 1984</strain>
    </source>
</reference>
<evidence type="ECO:0000313" key="7">
    <source>
        <dbReference type="Proteomes" id="UP000002729"/>
    </source>
</evidence>
<dbReference type="PANTHER" id="PTHR12644">
    <property type="entry name" value="ARP2/3 COMPLEX 16 KD SUBUNIT P16-ARC"/>
    <property type="match status" value="1"/>
</dbReference>
<evidence type="ECO:0000313" key="6">
    <source>
        <dbReference type="EMBL" id="EGB11256.1"/>
    </source>
</evidence>
<keyword evidence="3" id="KW-0963">Cytoplasm</keyword>
<name>F0Y0P6_AURAN</name>
<comment type="function">
    <text evidence="5">Functions as component of the Arp2/3 complex which is involved in regulation of actin polymerization and together with an activating nucleation-promoting factor (NPF) mediates the formation of branched actin networks. Arp2/3 complex plays a critical role in the control of cell morphogenesis via the modulation of cell polarity development.</text>
</comment>
<dbReference type="InterPro" id="IPR006789">
    <property type="entry name" value="ARPC5"/>
</dbReference>
<comment type="similarity">
    <text evidence="2 5">Belongs to the ARPC5 family.</text>
</comment>
<dbReference type="OrthoDB" id="429520at2759"/>
<protein>
    <recommendedName>
        <fullName evidence="5">Actin-related protein 2/3 complex subunit 5</fullName>
    </recommendedName>
</protein>
<accession>F0Y0P6</accession>
<gene>
    <name evidence="6" type="ORF">AURANDRAFT_16575</name>
</gene>
<dbReference type="GO" id="GO:0005885">
    <property type="term" value="C:Arp2/3 protein complex"/>
    <property type="evidence" value="ECO:0007669"/>
    <property type="project" value="InterPro"/>
</dbReference>